<protein>
    <recommendedName>
        <fullName evidence="2">Transposase IS116/IS110/IS902 C-terminal domain-containing protein</fullName>
    </recommendedName>
</protein>
<gene>
    <name evidence="3" type="ORF">GCM10008938_52880</name>
</gene>
<evidence type="ECO:0000256" key="1">
    <source>
        <dbReference type="SAM" id="Coils"/>
    </source>
</evidence>
<dbReference type="PANTHER" id="PTHR33055">
    <property type="entry name" value="TRANSPOSASE FOR INSERTION SEQUENCE ELEMENT IS1111A"/>
    <property type="match status" value="1"/>
</dbReference>
<dbReference type="Pfam" id="PF02371">
    <property type="entry name" value="Transposase_20"/>
    <property type="match status" value="1"/>
</dbReference>
<evidence type="ECO:0000313" key="3">
    <source>
        <dbReference type="EMBL" id="GGJ60194.1"/>
    </source>
</evidence>
<accession>A0ABQ2DNR9</accession>
<name>A0ABQ2DNR9_9DEIO</name>
<reference evidence="4" key="1">
    <citation type="journal article" date="2019" name="Int. J. Syst. Evol. Microbiol.">
        <title>The Global Catalogue of Microorganisms (GCM) 10K type strain sequencing project: providing services to taxonomists for standard genome sequencing and annotation.</title>
        <authorList>
            <consortium name="The Broad Institute Genomics Platform"/>
            <consortium name="The Broad Institute Genome Sequencing Center for Infectious Disease"/>
            <person name="Wu L."/>
            <person name="Ma J."/>
        </authorList>
    </citation>
    <scope>NUCLEOTIDE SEQUENCE [LARGE SCALE GENOMIC DNA]</scope>
    <source>
        <strain evidence="4">JCM 14370</strain>
    </source>
</reference>
<keyword evidence="1" id="KW-0175">Coiled coil</keyword>
<dbReference type="InterPro" id="IPR047650">
    <property type="entry name" value="Transpos_IS110"/>
</dbReference>
<proteinExistence type="predicted"/>
<feature type="coiled-coil region" evidence="1">
    <location>
        <begin position="2"/>
        <end position="32"/>
    </location>
</feature>
<dbReference type="Proteomes" id="UP000632222">
    <property type="component" value="Unassembled WGS sequence"/>
</dbReference>
<comment type="caution">
    <text evidence="3">The sequence shown here is derived from an EMBL/GenBank/DDBJ whole genome shotgun (WGS) entry which is preliminary data.</text>
</comment>
<keyword evidence="4" id="KW-1185">Reference proteome</keyword>
<dbReference type="PANTHER" id="PTHR33055:SF13">
    <property type="entry name" value="TRANSPOSASE"/>
    <property type="match status" value="1"/>
</dbReference>
<evidence type="ECO:0000259" key="2">
    <source>
        <dbReference type="Pfam" id="PF02371"/>
    </source>
</evidence>
<evidence type="ECO:0000313" key="4">
    <source>
        <dbReference type="Proteomes" id="UP000632222"/>
    </source>
</evidence>
<sequence>MLEVLTQLIKQLKEAQQALEACVQQTLDAQEKLQQEVQMLQSIPGIGPVVSLQLVAGTGSLSRFSSSAALVCFVGMDVRMRQSGKHEAGRHLSKVGHAALRKAAYQAAVAASRSKSCLGCFIGR</sequence>
<feature type="domain" description="Transposase IS116/IS110/IS902 C-terminal" evidence="2">
    <location>
        <begin position="38"/>
        <end position="116"/>
    </location>
</feature>
<dbReference type="EMBL" id="BMOD01000096">
    <property type="protein sequence ID" value="GGJ60194.1"/>
    <property type="molecule type" value="Genomic_DNA"/>
</dbReference>
<organism evidence="3 4">
    <name type="scientific">Deinococcus roseus</name>
    <dbReference type="NCBI Taxonomy" id="392414"/>
    <lineage>
        <taxon>Bacteria</taxon>
        <taxon>Thermotogati</taxon>
        <taxon>Deinococcota</taxon>
        <taxon>Deinococci</taxon>
        <taxon>Deinococcales</taxon>
        <taxon>Deinococcaceae</taxon>
        <taxon>Deinococcus</taxon>
    </lineage>
</organism>
<dbReference type="InterPro" id="IPR003346">
    <property type="entry name" value="Transposase_20"/>
</dbReference>